<accession>A0A6N2MVT4</accession>
<dbReference type="EMBL" id="CAADRP010001963">
    <property type="protein sequence ID" value="VFU57794.1"/>
    <property type="molecule type" value="Genomic_DNA"/>
</dbReference>
<evidence type="ECO:0000313" key="1">
    <source>
        <dbReference type="EMBL" id="VFU57794.1"/>
    </source>
</evidence>
<name>A0A6N2MVT4_SALVM</name>
<reference evidence="1" key="1">
    <citation type="submission" date="2019-03" db="EMBL/GenBank/DDBJ databases">
        <authorList>
            <person name="Mank J."/>
            <person name="Almeida P."/>
        </authorList>
    </citation>
    <scope>NUCLEOTIDE SEQUENCE</scope>
    <source>
        <strain evidence="1">78183</strain>
    </source>
</reference>
<gene>
    <name evidence="1" type="ORF">SVIM_LOCUS418560</name>
</gene>
<organism evidence="1">
    <name type="scientific">Salix viminalis</name>
    <name type="common">Common osier</name>
    <name type="synonym">Basket willow</name>
    <dbReference type="NCBI Taxonomy" id="40686"/>
    <lineage>
        <taxon>Eukaryota</taxon>
        <taxon>Viridiplantae</taxon>
        <taxon>Streptophyta</taxon>
        <taxon>Embryophyta</taxon>
        <taxon>Tracheophyta</taxon>
        <taxon>Spermatophyta</taxon>
        <taxon>Magnoliopsida</taxon>
        <taxon>eudicotyledons</taxon>
        <taxon>Gunneridae</taxon>
        <taxon>Pentapetalae</taxon>
        <taxon>rosids</taxon>
        <taxon>fabids</taxon>
        <taxon>Malpighiales</taxon>
        <taxon>Salicaceae</taxon>
        <taxon>Saliceae</taxon>
        <taxon>Salix</taxon>
    </lineage>
</organism>
<protein>
    <submittedName>
        <fullName evidence="1">Uncharacterized protein</fullName>
    </submittedName>
</protein>
<dbReference type="GO" id="GO:0004842">
    <property type="term" value="F:ubiquitin-protein transferase activity"/>
    <property type="evidence" value="ECO:0007669"/>
    <property type="project" value="InterPro"/>
</dbReference>
<dbReference type="PANTHER" id="PTHR47358">
    <property type="entry name" value="E3 UBIQUITIN-PROTEIN LIGASE HOS1"/>
    <property type="match status" value="1"/>
</dbReference>
<dbReference type="AlphaFoldDB" id="A0A6N2MVT4"/>
<dbReference type="PANTHER" id="PTHR47358:SF2">
    <property type="entry name" value="E3 UBIQUITIN-PROTEIN LIGASE HOS1"/>
    <property type="match status" value="1"/>
</dbReference>
<sequence>MNNLNTSLTDVTDVCMDESAVSSDPVIAFLLDEVVVKDWCKRTFKNIIAELQGIYSLETEEMKTRSSLLLKLSVHLVGISNVLEVLESTFKDSLSAQLHDLQLLQENILKAKQTSLSGECGIPLQQFIIVVYCCP</sequence>
<proteinExistence type="predicted"/>
<dbReference type="InterPro" id="IPR044718">
    <property type="entry name" value="HOS1"/>
</dbReference>
<dbReference type="GO" id="GO:0016567">
    <property type="term" value="P:protein ubiquitination"/>
    <property type="evidence" value="ECO:0007669"/>
    <property type="project" value="InterPro"/>
</dbReference>